<comment type="caution">
    <text evidence="2">The sequence shown here is derived from an EMBL/GenBank/DDBJ whole genome shotgun (WGS) entry which is preliminary data.</text>
</comment>
<evidence type="ECO:0000259" key="1">
    <source>
        <dbReference type="Pfam" id="PF06114"/>
    </source>
</evidence>
<accession>A0A5C8EUS5</accession>
<dbReference type="Proteomes" id="UP000325002">
    <property type="component" value="Unassembled WGS sequence"/>
</dbReference>
<name>A0A5C8EUS5_9SPIR</name>
<evidence type="ECO:0000313" key="4">
    <source>
        <dbReference type="Proteomes" id="UP000322327"/>
    </source>
</evidence>
<dbReference type="Gene3D" id="1.10.10.2910">
    <property type="match status" value="1"/>
</dbReference>
<protein>
    <recommendedName>
        <fullName evidence="1">IrrE N-terminal-like domain-containing protein</fullName>
    </recommendedName>
</protein>
<dbReference type="Pfam" id="PF06114">
    <property type="entry name" value="Peptidase_M78"/>
    <property type="match status" value="1"/>
</dbReference>
<dbReference type="AlphaFoldDB" id="A0A5C8EUS5"/>
<dbReference type="InterPro" id="IPR010359">
    <property type="entry name" value="IrrE_HExxH"/>
</dbReference>
<dbReference type="Proteomes" id="UP000322327">
    <property type="component" value="Unassembled WGS sequence"/>
</dbReference>
<feature type="domain" description="IrrE N-terminal-like" evidence="1">
    <location>
        <begin position="76"/>
        <end position="117"/>
    </location>
</feature>
<dbReference type="EMBL" id="SAYD01000003">
    <property type="protein sequence ID" value="TXJ41566.1"/>
    <property type="molecule type" value="Genomic_DNA"/>
</dbReference>
<organism evidence="2 5">
    <name type="scientific">Brachyspira aalborgi</name>
    <dbReference type="NCBI Taxonomy" id="29522"/>
    <lineage>
        <taxon>Bacteria</taxon>
        <taxon>Pseudomonadati</taxon>
        <taxon>Spirochaetota</taxon>
        <taxon>Spirochaetia</taxon>
        <taxon>Brachyspirales</taxon>
        <taxon>Brachyspiraceae</taxon>
        <taxon>Brachyspira</taxon>
    </lineage>
</organism>
<evidence type="ECO:0000313" key="3">
    <source>
        <dbReference type="EMBL" id="TXJ58255.1"/>
    </source>
</evidence>
<evidence type="ECO:0000313" key="5">
    <source>
        <dbReference type="Proteomes" id="UP000325002"/>
    </source>
</evidence>
<sequence length="176" mass="20790">MNGILDKYIEKSLLSHWKSAIENVVLQNKQTIFKNSIKNLNLISNKLYKIIYFSLYRIIIKEKKINGCGFMSSDNDSYIDIIVINKKMTIQEKRCVVAHELSHIIVDRLLKENKKLIKEVDWDSLNEEELINVLMCYILYDKSSFYKDAKRKLKKFQASGPSEFKKLREDIISKYN</sequence>
<gene>
    <name evidence="3" type="ORF">EPJ76_01730</name>
    <name evidence="2" type="ORF">EPJ81_00550</name>
</gene>
<reference evidence="4 5" key="1">
    <citation type="journal article" date="1992" name="Lakartidningen">
        <title>[Penicillin V and not amoxicillin is the first choice preparation in acute otitis].</title>
        <authorList>
            <person name="Kamme C."/>
            <person name="Lundgren K."/>
            <person name="Prellner K."/>
        </authorList>
    </citation>
    <scope>NUCLEOTIDE SEQUENCE [LARGE SCALE GENOMIC DNA]</scope>
    <source>
        <strain evidence="3 4">PC3053II</strain>
        <strain evidence="2 5">PC3997IV</strain>
    </source>
</reference>
<evidence type="ECO:0000313" key="2">
    <source>
        <dbReference type="EMBL" id="TXJ41566.1"/>
    </source>
</evidence>
<dbReference type="EMBL" id="SAYI01000005">
    <property type="protein sequence ID" value="TXJ58255.1"/>
    <property type="molecule type" value="Genomic_DNA"/>
</dbReference>
<reference evidence="2" key="2">
    <citation type="submission" date="2019-01" db="EMBL/GenBank/DDBJ databases">
        <authorList>
            <person name="Thorell K."/>
        </authorList>
    </citation>
    <scope>NUCLEOTIDE SEQUENCE</scope>
    <source>
        <strain evidence="3">PC3053II</strain>
        <strain evidence="2">PC3997IV</strain>
    </source>
</reference>
<proteinExistence type="predicted"/>